<evidence type="ECO:0000313" key="2">
    <source>
        <dbReference type="EMBL" id="KAK6786543.1"/>
    </source>
</evidence>
<feature type="region of interest" description="Disordered" evidence="1">
    <location>
        <begin position="1"/>
        <end position="62"/>
    </location>
</feature>
<dbReference type="Proteomes" id="UP001371456">
    <property type="component" value="Unassembled WGS sequence"/>
</dbReference>
<feature type="compositionally biased region" description="Basic and acidic residues" evidence="1">
    <location>
        <begin position="12"/>
        <end position="39"/>
    </location>
</feature>
<proteinExistence type="predicted"/>
<dbReference type="EMBL" id="JBANQN010000006">
    <property type="protein sequence ID" value="KAK6786543.1"/>
    <property type="molecule type" value="Genomic_DNA"/>
</dbReference>
<protein>
    <submittedName>
        <fullName evidence="2">Uncharacterized protein</fullName>
    </submittedName>
</protein>
<reference evidence="2 3" key="1">
    <citation type="submission" date="2024-02" db="EMBL/GenBank/DDBJ databases">
        <title>de novo genome assembly of Solanum bulbocastanum strain 11H21.</title>
        <authorList>
            <person name="Hosaka A.J."/>
        </authorList>
    </citation>
    <scope>NUCLEOTIDE SEQUENCE [LARGE SCALE GENOMIC DNA]</scope>
    <source>
        <tissue evidence="2">Young leaves</tissue>
    </source>
</reference>
<evidence type="ECO:0000256" key="1">
    <source>
        <dbReference type="SAM" id="MobiDB-lite"/>
    </source>
</evidence>
<sequence>MTTMAVGQPLMEADKGNEGNNDKKREEKNNKMRFHEGKQNKKGPNKNKPNQVWNKVGIITTN</sequence>
<gene>
    <name evidence="2" type="ORF">RDI58_015068</name>
</gene>
<evidence type="ECO:0000313" key="3">
    <source>
        <dbReference type="Proteomes" id="UP001371456"/>
    </source>
</evidence>
<keyword evidence="3" id="KW-1185">Reference proteome</keyword>
<accession>A0AAN8TDK8</accession>
<name>A0AAN8TDK8_SOLBU</name>
<comment type="caution">
    <text evidence="2">The sequence shown here is derived from an EMBL/GenBank/DDBJ whole genome shotgun (WGS) entry which is preliminary data.</text>
</comment>
<dbReference type="AlphaFoldDB" id="A0AAN8TDK8"/>
<organism evidence="2 3">
    <name type="scientific">Solanum bulbocastanum</name>
    <name type="common">Wild potato</name>
    <dbReference type="NCBI Taxonomy" id="147425"/>
    <lineage>
        <taxon>Eukaryota</taxon>
        <taxon>Viridiplantae</taxon>
        <taxon>Streptophyta</taxon>
        <taxon>Embryophyta</taxon>
        <taxon>Tracheophyta</taxon>
        <taxon>Spermatophyta</taxon>
        <taxon>Magnoliopsida</taxon>
        <taxon>eudicotyledons</taxon>
        <taxon>Gunneridae</taxon>
        <taxon>Pentapetalae</taxon>
        <taxon>asterids</taxon>
        <taxon>lamiids</taxon>
        <taxon>Solanales</taxon>
        <taxon>Solanaceae</taxon>
        <taxon>Solanoideae</taxon>
        <taxon>Solaneae</taxon>
        <taxon>Solanum</taxon>
    </lineage>
</organism>